<keyword evidence="2" id="KW-1185">Reference proteome</keyword>
<dbReference type="OrthoDB" id="2923771at2759"/>
<dbReference type="STRING" id="945553.A0A0D2MXG2"/>
<dbReference type="EMBL" id="KN817520">
    <property type="protein sequence ID" value="KJA28753.1"/>
    <property type="molecule type" value="Genomic_DNA"/>
</dbReference>
<evidence type="ECO:0000313" key="1">
    <source>
        <dbReference type="EMBL" id="KJA28753.1"/>
    </source>
</evidence>
<protein>
    <submittedName>
        <fullName evidence="1">Uncharacterized protein</fullName>
    </submittedName>
</protein>
<accession>A0A0D2MXG2</accession>
<proteinExistence type="predicted"/>
<evidence type="ECO:0000313" key="2">
    <source>
        <dbReference type="Proteomes" id="UP000054270"/>
    </source>
</evidence>
<organism evidence="1 2">
    <name type="scientific">Hypholoma sublateritium (strain FD-334 SS-4)</name>
    <dbReference type="NCBI Taxonomy" id="945553"/>
    <lineage>
        <taxon>Eukaryota</taxon>
        <taxon>Fungi</taxon>
        <taxon>Dikarya</taxon>
        <taxon>Basidiomycota</taxon>
        <taxon>Agaricomycotina</taxon>
        <taxon>Agaricomycetes</taxon>
        <taxon>Agaricomycetidae</taxon>
        <taxon>Agaricales</taxon>
        <taxon>Agaricineae</taxon>
        <taxon>Strophariaceae</taxon>
        <taxon>Hypholoma</taxon>
    </lineage>
</organism>
<gene>
    <name evidence="1" type="ORF">HYPSUDRAFT_33105</name>
</gene>
<dbReference type="AlphaFoldDB" id="A0A0D2MXG2"/>
<dbReference type="PROSITE" id="PS51257">
    <property type="entry name" value="PROKAR_LIPOPROTEIN"/>
    <property type="match status" value="1"/>
</dbReference>
<sequence length="231" mass="25868">MPASTKLARRRLALLLAISIGCIVLTSLTALISLLAVSAGLPDTEFLRRLDMQQTGIFYMGHIYAVDVTSRKVHVSWLMGACGLLRLQSAALYDGKRCGPPNVPIDTYINGNLQFSYDPTNLKPRDPVTNMTIYVQALVEFQMEHILDIETVQLSSIEDHAFNQLYFYPFNHYRAVTNFFAINAKDNASLPISHLVFTDFINNFAPQTIEHPSCTVFNGAFVDSFTSILRL</sequence>
<reference evidence="2" key="1">
    <citation type="submission" date="2014-04" db="EMBL/GenBank/DDBJ databases">
        <title>Evolutionary Origins and Diversification of the Mycorrhizal Mutualists.</title>
        <authorList>
            <consortium name="DOE Joint Genome Institute"/>
            <consortium name="Mycorrhizal Genomics Consortium"/>
            <person name="Kohler A."/>
            <person name="Kuo A."/>
            <person name="Nagy L.G."/>
            <person name="Floudas D."/>
            <person name="Copeland A."/>
            <person name="Barry K.W."/>
            <person name="Cichocki N."/>
            <person name="Veneault-Fourrey C."/>
            <person name="LaButti K."/>
            <person name="Lindquist E.A."/>
            <person name="Lipzen A."/>
            <person name="Lundell T."/>
            <person name="Morin E."/>
            <person name="Murat C."/>
            <person name="Riley R."/>
            <person name="Ohm R."/>
            <person name="Sun H."/>
            <person name="Tunlid A."/>
            <person name="Henrissat B."/>
            <person name="Grigoriev I.V."/>
            <person name="Hibbett D.S."/>
            <person name="Martin F."/>
        </authorList>
    </citation>
    <scope>NUCLEOTIDE SEQUENCE [LARGE SCALE GENOMIC DNA]</scope>
    <source>
        <strain evidence="2">FD-334 SS-4</strain>
    </source>
</reference>
<dbReference type="Proteomes" id="UP000054270">
    <property type="component" value="Unassembled WGS sequence"/>
</dbReference>
<name>A0A0D2MXG2_HYPSF</name>